<dbReference type="Proteomes" id="UP000019384">
    <property type="component" value="Unassembled WGS sequence"/>
</dbReference>
<dbReference type="PANTHER" id="PTHR28002">
    <property type="entry name" value="MIOREX COMPLEX COMPONENT 11"/>
    <property type="match status" value="1"/>
</dbReference>
<keyword evidence="1" id="KW-0472">Membrane</keyword>
<evidence type="ECO:0000313" key="3">
    <source>
        <dbReference type="Proteomes" id="UP000019384"/>
    </source>
</evidence>
<sequence length="250" mass="28584">MIVFGLGLSARLVSRRIVAPLRNPLRVGFSRDFITTTPSSFKHTLAAQLLFKSKAEVKKPKAVQVNSEQSIPLKDDIIDLSEDKEAKLLKNKYYRRMPRILKPYMRSFMLRPIGFGVSFAVLHEITAIIPFLGFWWFFMYINWMPFHLPAEVVHKGIDMINSALANKDIGGLVDKAQLVMAGANAYALTKVFLPIRIPICFVLAPWFDRWVIQPITNLFSSKKKSKTSSKEIWDTPLEEAKTKSVDQKRI</sequence>
<protein>
    <submittedName>
        <fullName evidence="2">Uncharacterized protein</fullName>
    </submittedName>
</protein>
<reference evidence="2" key="2">
    <citation type="submission" date="2014-02" db="EMBL/GenBank/DDBJ databases">
        <title>Complete DNA sequence of /Kuraishia capsulata/ illustrates novel genomic features among budding yeasts (/Saccharomycotina/).</title>
        <authorList>
            <person name="Morales L."/>
            <person name="Noel B."/>
            <person name="Porcel B."/>
            <person name="Marcet-Houben M."/>
            <person name="Hullo M-F."/>
            <person name="Sacerdot C."/>
            <person name="Tekaia F."/>
            <person name="Leh-Louis V."/>
            <person name="Despons L."/>
            <person name="Khanna V."/>
            <person name="Aury J-M."/>
            <person name="Barbe V."/>
            <person name="Couloux A."/>
            <person name="Labadie K."/>
            <person name="Pelletier E."/>
            <person name="Souciet J-L."/>
            <person name="Boekhout T."/>
            <person name="Gabaldon T."/>
            <person name="Wincker P."/>
            <person name="Dujon B."/>
        </authorList>
    </citation>
    <scope>NUCLEOTIDE SEQUENCE</scope>
    <source>
        <strain evidence="2">CBS 1993</strain>
    </source>
</reference>
<dbReference type="Pfam" id="PF10306">
    <property type="entry name" value="FLILHELTA"/>
    <property type="match status" value="1"/>
</dbReference>
<feature type="transmembrane region" description="Helical" evidence="1">
    <location>
        <begin position="113"/>
        <end position="138"/>
    </location>
</feature>
<accession>W6MRQ8</accession>
<dbReference type="EMBL" id="HG793130">
    <property type="protein sequence ID" value="CDK29456.1"/>
    <property type="molecule type" value="Genomic_DNA"/>
</dbReference>
<keyword evidence="1" id="KW-1133">Transmembrane helix</keyword>
<keyword evidence="1" id="KW-0812">Transmembrane</keyword>
<dbReference type="GeneID" id="34522829"/>
<reference evidence="2" key="1">
    <citation type="submission" date="2013-12" db="EMBL/GenBank/DDBJ databases">
        <authorList>
            <person name="Genoscope - CEA"/>
        </authorList>
    </citation>
    <scope>NUCLEOTIDE SEQUENCE</scope>
    <source>
        <strain evidence="2">CBS 1993</strain>
    </source>
</reference>
<proteinExistence type="predicted"/>
<dbReference type="AlphaFoldDB" id="W6MRQ8"/>
<keyword evidence="3" id="KW-1185">Reference proteome</keyword>
<dbReference type="PANTHER" id="PTHR28002:SF1">
    <property type="entry name" value="MIOREX COMPLEX COMPONENT 11"/>
    <property type="match status" value="1"/>
</dbReference>
<organism evidence="2 3">
    <name type="scientific">Kuraishia capsulata CBS 1993</name>
    <dbReference type="NCBI Taxonomy" id="1382522"/>
    <lineage>
        <taxon>Eukaryota</taxon>
        <taxon>Fungi</taxon>
        <taxon>Dikarya</taxon>
        <taxon>Ascomycota</taxon>
        <taxon>Saccharomycotina</taxon>
        <taxon>Pichiomycetes</taxon>
        <taxon>Pichiales</taxon>
        <taxon>Pichiaceae</taxon>
        <taxon>Kuraishia</taxon>
    </lineage>
</organism>
<evidence type="ECO:0000256" key="1">
    <source>
        <dbReference type="SAM" id="Phobius"/>
    </source>
</evidence>
<name>W6MRQ8_9ASCO</name>
<dbReference type="InterPro" id="IPR018811">
    <property type="entry name" value="MRX11"/>
</dbReference>
<dbReference type="STRING" id="1382522.W6MRQ8"/>
<dbReference type="HOGENOM" id="CLU_071379_3_0_1"/>
<dbReference type="OrthoDB" id="5580261at2759"/>
<dbReference type="GO" id="GO:0005739">
    <property type="term" value="C:mitochondrion"/>
    <property type="evidence" value="ECO:0007669"/>
    <property type="project" value="TreeGrafter"/>
</dbReference>
<dbReference type="RefSeq" id="XP_022461441.1">
    <property type="nucleotide sequence ID" value="XM_022600639.1"/>
</dbReference>
<evidence type="ECO:0000313" key="2">
    <source>
        <dbReference type="EMBL" id="CDK29456.1"/>
    </source>
</evidence>
<gene>
    <name evidence="2" type="ORF">KUCA_T00005444001</name>
</gene>